<name>A0A7J8FII9_ROUAE</name>
<protein>
    <submittedName>
        <fullName evidence="3">Uncharacterized protein</fullName>
    </submittedName>
</protein>
<evidence type="ECO:0000256" key="1">
    <source>
        <dbReference type="SAM" id="MobiDB-lite"/>
    </source>
</evidence>
<dbReference type="AlphaFoldDB" id="A0A7J8FII9"/>
<dbReference type="EMBL" id="JACASE010000007">
    <property type="protein sequence ID" value="KAF6447564.1"/>
    <property type="molecule type" value="Genomic_DNA"/>
</dbReference>
<keyword evidence="2" id="KW-0472">Membrane</keyword>
<gene>
    <name evidence="3" type="ORF">HJG63_011991</name>
</gene>
<reference evidence="3 4" key="1">
    <citation type="journal article" date="2020" name="Nature">
        <title>Six reference-quality genomes reveal evolution of bat adaptations.</title>
        <authorList>
            <person name="Jebb D."/>
            <person name="Huang Z."/>
            <person name="Pippel M."/>
            <person name="Hughes G.M."/>
            <person name="Lavrichenko K."/>
            <person name="Devanna P."/>
            <person name="Winkler S."/>
            <person name="Jermiin L.S."/>
            <person name="Skirmuntt E.C."/>
            <person name="Katzourakis A."/>
            <person name="Burkitt-Gray L."/>
            <person name="Ray D.A."/>
            <person name="Sullivan K.A.M."/>
            <person name="Roscito J.G."/>
            <person name="Kirilenko B.M."/>
            <person name="Davalos L.M."/>
            <person name="Corthals A.P."/>
            <person name="Power M.L."/>
            <person name="Jones G."/>
            <person name="Ransome R.D."/>
            <person name="Dechmann D.K.N."/>
            <person name="Locatelli A.G."/>
            <person name="Puechmaille S.J."/>
            <person name="Fedrigo O."/>
            <person name="Jarvis E.D."/>
            <person name="Hiller M."/>
            <person name="Vernes S.C."/>
            <person name="Myers E.W."/>
            <person name="Teeling E.C."/>
        </authorList>
    </citation>
    <scope>NUCLEOTIDE SEQUENCE [LARGE SCALE GENOMIC DNA]</scope>
    <source>
        <strain evidence="3">MRouAeg1</strain>
        <tissue evidence="3">Muscle</tissue>
    </source>
</reference>
<keyword evidence="2" id="KW-1133">Transmembrane helix</keyword>
<comment type="caution">
    <text evidence="3">The sequence shown here is derived from an EMBL/GenBank/DDBJ whole genome shotgun (WGS) entry which is preliminary data.</text>
</comment>
<evidence type="ECO:0000313" key="3">
    <source>
        <dbReference type="EMBL" id="KAF6447564.1"/>
    </source>
</evidence>
<feature type="region of interest" description="Disordered" evidence="1">
    <location>
        <begin position="47"/>
        <end position="87"/>
    </location>
</feature>
<dbReference type="Proteomes" id="UP000593571">
    <property type="component" value="Unassembled WGS sequence"/>
</dbReference>
<feature type="transmembrane region" description="Helical" evidence="2">
    <location>
        <begin position="100"/>
        <end position="117"/>
    </location>
</feature>
<organism evidence="3 4">
    <name type="scientific">Rousettus aegyptiacus</name>
    <name type="common">Egyptian fruit bat</name>
    <name type="synonym">Pteropus aegyptiacus</name>
    <dbReference type="NCBI Taxonomy" id="9407"/>
    <lineage>
        <taxon>Eukaryota</taxon>
        <taxon>Metazoa</taxon>
        <taxon>Chordata</taxon>
        <taxon>Craniata</taxon>
        <taxon>Vertebrata</taxon>
        <taxon>Euteleostomi</taxon>
        <taxon>Mammalia</taxon>
        <taxon>Eutheria</taxon>
        <taxon>Laurasiatheria</taxon>
        <taxon>Chiroptera</taxon>
        <taxon>Yinpterochiroptera</taxon>
        <taxon>Pteropodoidea</taxon>
        <taxon>Pteropodidae</taxon>
        <taxon>Rousettinae</taxon>
        <taxon>Rousettus</taxon>
    </lineage>
</organism>
<keyword evidence="2" id="KW-0812">Transmembrane</keyword>
<accession>A0A7J8FII9</accession>
<evidence type="ECO:0000313" key="4">
    <source>
        <dbReference type="Proteomes" id="UP000593571"/>
    </source>
</evidence>
<keyword evidence="4" id="KW-1185">Reference proteome</keyword>
<proteinExistence type="predicted"/>
<evidence type="ECO:0000256" key="2">
    <source>
        <dbReference type="SAM" id="Phobius"/>
    </source>
</evidence>
<sequence>MGRRKKVQSPAKTTFTASEINKLKSKAKRKRIHFLQITLEIKVSRKSRGMSEGKGTSPIRRGVGEAVPSRARASGLGTEQGPAIKPGCNGGPSGGRCLKIPLLIFFLLIFFIFYFWTDSDKGI</sequence>